<gene>
    <name evidence="7" type="primary">radC</name>
    <name evidence="7" type="ORF">RDT67_02775</name>
</gene>
<keyword evidence="2" id="KW-0479">Metal-binding</keyword>
<dbReference type="PROSITE" id="PS01302">
    <property type="entry name" value="UPF0758"/>
    <property type="match status" value="1"/>
</dbReference>
<dbReference type="EMBL" id="JAVIGA010000002">
    <property type="protein sequence ID" value="MDQ9125351.1"/>
    <property type="molecule type" value="Genomic_DNA"/>
</dbReference>
<organism evidence="7 8">
    <name type="scientific">Serratia fonticola</name>
    <dbReference type="NCBI Taxonomy" id="47917"/>
    <lineage>
        <taxon>Bacteria</taxon>
        <taxon>Pseudomonadati</taxon>
        <taxon>Pseudomonadota</taxon>
        <taxon>Gammaproteobacteria</taxon>
        <taxon>Enterobacterales</taxon>
        <taxon>Yersiniaceae</taxon>
        <taxon>Serratia</taxon>
    </lineage>
</organism>
<dbReference type="RefSeq" id="WP_309046644.1">
    <property type="nucleotide sequence ID" value="NZ_JAVIGA010000002.1"/>
</dbReference>
<keyword evidence="4" id="KW-0862">Zinc</keyword>
<evidence type="ECO:0000256" key="5">
    <source>
        <dbReference type="ARBA" id="ARBA00023049"/>
    </source>
</evidence>
<dbReference type="PANTHER" id="PTHR30471:SF3">
    <property type="entry name" value="UPF0758 PROTEIN YEES-RELATED"/>
    <property type="match status" value="1"/>
</dbReference>
<evidence type="ECO:0000259" key="6">
    <source>
        <dbReference type="PROSITE" id="PS50249"/>
    </source>
</evidence>
<dbReference type="InterPro" id="IPR025657">
    <property type="entry name" value="RadC_JAB"/>
</dbReference>
<dbReference type="AlphaFoldDB" id="A0AAJ2D9C1"/>
<dbReference type="PROSITE" id="PS50249">
    <property type="entry name" value="MPN"/>
    <property type="match status" value="1"/>
</dbReference>
<dbReference type="Gene3D" id="3.40.140.10">
    <property type="entry name" value="Cytidine Deaminase, domain 2"/>
    <property type="match status" value="1"/>
</dbReference>
<evidence type="ECO:0000256" key="4">
    <source>
        <dbReference type="ARBA" id="ARBA00022833"/>
    </source>
</evidence>
<dbReference type="InterPro" id="IPR037518">
    <property type="entry name" value="MPN"/>
</dbReference>
<dbReference type="Proteomes" id="UP001224622">
    <property type="component" value="Unassembled WGS sequence"/>
</dbReference>
<dbReference type="SUPFAM" id="SSF102712">
    <property type="entry name" value="JAB1/MPN domain"/>
    <property type="match status" value="1"/>
</dbReference>
<dbReference type="GO" id="GO:0006508">
    <property type="term" value="P:proteolysis"/>
    <property type="evidence" value="ECO:0007669"/>
    <property type="project" value="UniProtKB-KW"/>
</dbReference>
<dbReference type="NCBIfam" id="TIGR00608">
    <property type="entry name" value="radc"/>
    <property type="match status" value="1"/>
</dbReference>
<evidence type="ECO:0000256" key="3">
    <source>
        <dbReference type="ARBA" id="ARBA00022801"/>
    </source>
</evidence>
<reference evidence="7" key="1">
    <citation type="submission" date="2023-08" db="EMBL/GenBank/DDBJ databases">
        <title>The Comparative Genomic Analysis of Yersiniaceae from Polar Regions.</title>
        <authorList>
            <person name="Goncharov A."/>
            <person name="Aslanov B."/>
            <person name="Kolodzhieva V."/>
            <person name="Azarov D."/>
            <person name="Mochov A."/>
            <person name="Lebedeva E."/>
        </authorList>
    </citation>
    <scope>NUCLEOTIDE SEQUENCE</scope>
    <source>
        <strain evidence="7">Vf</strain>
    </source>
</reference>
<dbReference type="GO" id="GO:0008237">
    <property type="term" value="F:metallopeptidase activity"/>
    <property type="evidence" value="ECO:0007669"/>
    <property type="project" value="UniProtKB-KW"/>
</dbReference>
<name>A0AAJ2D9C1_SERFO</name>
<keyword evidence="1" id="KW-0645">Protease</keyword>
<dbReference type="PANTHER" id="PTHR30471">
    <property type="entry name" value="DNA REPAIR PROTEIN RADC"/>
    <property type="match status" value="1"/>
</dbReference>
<protein>
    <submittedName>
        <fullName evidence="7">DNA repair protein RadC</fullName>
    </submittedName>
</protein>
<accession>A0AAJ2D9C1</accession>
<sequence>MQHTQLLTPPPPFTVNQQQIVSQALAILETQIKHRPYTFNAPEAVKTWLKLHLQSQGRECFMVLFLDNRHRLIASETLSIGTFNATVVYPREVVIRALHHGAAAVVMAHNHPSGEAEPSDADRTLTDCLVSALDLVGVRVLDHLIVGDGEPLSLAERGWLPC</sequence>
<dbReference type="InterPro" id="IPR020891">
    <property type="entry name" value="UPF0758_CS"/>
</dbReference>
<dbReference type="CDD" id="cd08071">
    <property type="entry name" value="MPN_DUF2466"/>
    <property type="match status" value="1"/>
</dbReference>
<evidence type="ECO:0000256" key="2">
    <source>
        <dbReference type="ARBA" id="ARBA00022723"/>
    </source>
</evidence>
<feature type="domain" description="MPN" evidence="6">
    <location>
        <begin position="38"/>
        <end position="160"/>
    </location>
</feature>
<comment type="caution">
    <text evidence="7">The sequence shown here is derived from an EMBL/GenBank/DDBJ whole genome shotgun (WGS) entry which is preliminary data.</text>
</comment>
<evidence type="ECO:0000313" key="7">
    <source>
        <dbReference type="EMBL" id="MDQ9125351.1"/>
    </source>
</evidence>
<proteinExistence type="predicted"/>
<dbReference type="GO" id="GO:0046872">
    <property type="term" value="F:metal ion binding"/>
    <property type="evidence" value="ECO:0007669"/>
    <property type="project" value="UniProtKB-KW"/>
</dbReference>
<dbReference type="InterPro" id="IPR001405">
    <property type="entry name" value="UPF0758"/>
</dbReference>
<evidence type="ECO:0000256" key="1">
    <source>
        <dbReference type="ARBA" id="ARBA00022670"/>
    </source>
</evidence>
<evidence type="ECO:0000313" key="8">
    <source>
        <dbReference type="Proteomes" id="UP001224622"/>
    </source>
</evidence>
<keyword evidence="3" id="KW-0378">Hydrolase</keyword>
<dbReference type="Pfam" id="PF04002">
    <property type="entry name" value="RadC"/>
    <property type="match status" value="1"/>
</dbReference>
<keyword evidence="5" id="KW-0482">Metalloprotease</keyword>